<dbReference type="InterPro" id="IPR011429">
    <property type="entry name" value="Cyt_c_Planctomycete-type"/>
</dbReference>
<dbReference type="Pfam" id="PF07583">
    <property type="entry name" value="PSCyt2"/>
    <property type="match status" value="1"/>
</dbReference>
<dbReference type="AlphaFoldDB" id="A0A518G1C5"/>
<feature type="domain" description="Cytochrome C Planctomycete-type" evidence="3">
    <location>
        <begin position="68"/>
        <end position="120"/>
    </location>
</feature>
<reference evidence="4 5" key="1">
    <citation type="submission" date="2019-02" db="EMBL/GenBank/DDBJ databases">
        <title>Deep-cultivation of Planctomycetes and their phenomic and genomic characterization uncovers novel biology.</title>
        <authorList>
            <person name="Wiegand S."/>
            <person name="Jogler M."/>
            <person name="Boedeker C."/>
            <person name="Pinto D."/>
            <person name="Vollmers J."/>
            <person name="Rivas-Marin E."/>
            <person name="Kohn T."/>
            <person name="Peeters S.H."/>
            <person name="Heuer A."/>
            <person name="Rast P."/>
            <person name="Oberbeckmann S."/>
            <person name="Bunk B."/>
            <person name="Jeske O."/>
            <person name="Meyerdierks A."/>
            <person name="Storesund J.E."/>
            <person name="Kallscheuer N."/>
            <person name="Luecker S."/>
            <person name="Lage O.M."/>
            <person name="Pohl T."/>
            <person name="Merkel B.J."/>
            <person name="Hornburger P."/>
            <person name="Mueller R.-W."/>
            <person name="Bruemmer F."/>
            <person name="Labrenz M."/>
            <person name="Spormann A.M."/>
            <person name="Op den Camp H."/>
            <person name="Overmann J."/>
            <person name="Amann R."/>
            <person name="Jetten M.S.M."/>
            <person name="Mascher T."/>
            <person name="Medema M.H."/>
            <person name="Devos D.P."/>
            <person name="Kaster A.-K."/>
            <person name="Ovreas L."/>
            <person name="Rohde M."/>
            <person name="Galperin M.Y."/>
            <person name="Jogler C."/>
        </authorList>
    </citation>
    <scope>NUCLEOTIDE SEQUENCE [LARGE SCALE GENOMIC DNA]</scope>
    <source>
        <strain evidence="4 5">Q31a</strain>
    </source>
</reference>
<dbReference type="Pfam" id="PF07635">
    <property type="entry name" value="PSCyt1"/>
    <property type="match status" value="1"/>
</dbReference>
<evidence type="ECO:0000313" key="5">
    <source>
        <dbReference type="Proteomes" id="UP000318017"/>
    </source>
</evidence>
<dbReference type="Proteomes" id="UP000318017">
    <property type="component" value="Chromosome"/>
</dbReference>
<dbReference type="InterPro" id="IPR022655">
    <property type="entry name" value="DUF1553"/>
</dbReference>
<dbReference type="InterPro" id="IPR011444">
    <property type="entry name" value="DUF1549"/>
</dbReference>
<gene>
    <name evidence="4" type="ORF">Q31a_06860</name>
</gene>
<dbReference type="RefSeq" id="WP_145073905.1">
    <property type="nucleotide sequence ID" value="NZ_CP036298.1"/>
</dbReference>
<evidence type="ECO:0000259" key="1">
    <source>
        <dbReference type="Pfam" id="PF07583"/>
    </source>
</evidence>
<proteinExistence type="predicted"/>
<dbReference type="EMBL" id="CP036298">
    <property type="protein sequence ID" value="QDV22401.1"/>
    <property type="molecule type" value="Genomic_DNA"/>
</dbReference>
<feature type="domain" description="DUF1549" evidence="1">
    <location>
        <begin position="170"/>
        <end position="378"/>
    </location>
</feature>
<dbReference type="PANTHER" id="PTHR35889">
    <property type="entry name" value="CYCLOINULO-OLIGOSACCHARIDE FRUCTANOTRANSFERASE-RELATED"/>
    <property type="match status" value="1"/>
</dbReference>
<evidence type="ECO:0000259" key="2">
    <source>
        <dbReference type="Pfam" id="PF07587"/>
    </source>
</evidence>
<evidence type="ECO:0000259" key="3">
    <source>
        <dbReference type="Pfam" id="PF07635"/>
    </source>
</evidence>
<keyword evidence="5" id="KW-1185">Reference proteome</keyword>
<organism evidence="4 5">
    <name type="scientific">Aureliella helgolandensis</name>
    <dbReference type="NCBI Taxonomy" id="2527968"/>
    <lineage>
        <taxon>Bacteria</taxon>
        <taxon>Pseudomonadati</taxon>
        <taxon>Planctomycetota</taxon>
        <taxon>Planctomycetia</taxon>
        <taxon>Pirellulales</taxon>
        <taxon>Pirellulaceae</taxon>
        <taxon>Aureliella</taxon>
    </lineage>
</organism>
<dbReference type="KEGG" id="ahel:Q31a_06860"/>
<name>A0A518G1C5_9BACT</name>
<dbReference type="Pfam" id="PF07587">
    <property type="entry name" value="PSD1"/>
    <property type="match status" value="1"/>
</dbReference>
<dbReference type="PANTHER" id="PTHR35889:SF3">
    <property type="entry name" value="F-BOX DOMAIN-CONTAINING PROTEIN"/>
    <property type="match status" value="1"/>
</dbReference>
<accession>A0A518G1C5</accession>
<protein>
    <submittedName>
        <fullName evidence="4">Planctomycete cytochrome C</fullName>
    </submittedName>
</protein>
<sequence length="1014" mass="112953">MFPSTLRAFRSSIRQQGRFTVCCARDLLGVGLVALLLLGLGVVSQVHAQADAPVDFNREIRPLLNEHCVSCHGGVKQAADISFVYRDQALTVIEPGDPAASYFLDRVMAEDSDERMPPAEHGRALNEHEIDLLRRWIAEGAEWGSHWAFVPPEKVELPVDAAADWSRSRLDHFILARLRQVGLEPTPAATPERWLRRVSLDLIGLPPSPEERAAFLDAVHRDGEAAYEAEVDRLLDSPAFGERWASVWLDAMRYADSRGLGLDGRRTIWKYRDWVIRAFNQDMPYDQFTIRQLAGDLLSEPTLDDLVATASIRLTQTNEEGGTDDEEFRVEAVIDRVSTTWQTWQGLSFGCVQCHAHPYDPIRHEEYYQFMAFFNNTADCDLDSDQPTVRVPLDDSQATQAVELDRQIQRLEWQEWELANRIAEGESTWHALTNIAVSTDNGTHVQVAQSPSVSEYQTVGTVAKDTTVTFEGDLPDDFRQLTAVRFTGLPVDSLKALRDSEWGFVISHLQLELLPGTEAKAGTDAWIKLDIARVVADEPEPILDPQQSLNPKSSQGFGAYSRIHFPRSASFILERPIDLAPGTRLRVALSQKINALGAFPLVAHRGQIAVSNAPDFSHWWSAPDRRAARQVLDKLVRQRSQIASVDIPIAQERYSPLARPTHVFDRGGFLSKTELVTAKTPAFLPPVIGSNLMGEAAHSVTPVNRLDLARWLVAPENPLTSRVMVNRLWAAMFGAGIVETQEDFGSSGANPTHPRLLDDLAVRFRTEMGWHPKALLREMALSSTYRQSSEVSAEKLALDPQNQLLSRGSRRRLSAETIRDQALALSGLLSSEQFGPPVYPPIPDGVWQPFQSSDKWKTAGADDADRYRRTIYTYTKRSIPFPLMASFDAPSREFCSVRRLPSNTPLQALMTMNDTTFVEAAQALAVRMLNDEDRLEAQLSFGLSLVTGREPQEQELAELAALYQQSVDLSWPTNEAGDGDAEVETPAKPLADPNQAAMVIVAGVLLNLDEVLSR</sequence>
<feature type="domain" description="DUF1553" evidence="2">
    <location>
        <begin position="704"/>
        <end position="962"/>
    </location>
</feature>
<dbReference type="OrthoDB" id="127107at2"/>
<evidence type="ECO:0000313" key="4">
    <source>
        <dbReference type="EMBL" id="QDV22401.1"/>
    </source>
</evidence>